<accession>A0A3R8U577</accession>
<name>A0A3R8U577_9BURK</name>
<evidence type="ECO:0000313" key="2">
    <source>
        <dbReference type="EMBL" id="RRS04882.1"/>
    </source>
</evidence>
<gene>
    <name evidence="2" type="ORF">EIP75_07870</name>
</gene>
<evidence type="ECO:0000256" key="1">
    <source>
        <dbReference type="SAM" id="MobiDB-lite"/>
    </source>
</evidence>
<dbReference type="Proteomes" id="UP000269265">
    <property type="component" value="Unassembled WGS sequence"/>
</dbReference>
<evidence type="ECO:0000313" key="3">
    <source>
        <dbReference type="Proteomes" id="UP000269265"/>
    </source>
</evidence>
<evidence type="ECO:0008006" key="4">
    <source>
        <dbReference type="Google" id="ProtNLM"/>
    </source>
</evidence>
<reference evidence="2 3" key="1">
    <citation type="submission" date="2018-12" db="EMBL/GenBank/DDBJ databases">
        <title>The whole draft genome of Aquabacterium sp. SJQ9.</title>
        <authorList>
            <person name="Sun L."/>
            <person name="Gao X."/>
            <person name="Chen W."/>
            <person name="Huang K."/>
        </authorList>
    </citation>
    <scope>NUCLEOTIDE SEQUENCE [LARGE SCALE GENOMIC DNA]</scope>
    <source>
        <strain evidence="2 3">SJQ9</strain>
    </source>
</reference>
<dbReference type="OrthoDB" id="8527830at2"/>
<proteinExistence type="predicted"/>
<protein>
    <recommendedName>
        <fullName evidence="4">Tryptophan synthase subunit beta like protein</fullName>
    </recommendedName>
</protein>
<sequence>MRYVLRDDAGKISSLHLEPVPGAEALPVDHPEVRAFVAVVDEERSFAGLDANLVRVLEDLIDVLIERNVLRITDLPAEAQQKLFDRKHFRSRVQKKSLQLFGTEFGGSPSPSGGVLPDVGLLPPDDGMPKL</sequence>
<comment type="caution">
    <text evidence="2">The sequence shown here is derived from an EMBL/GenBank/DDBJ whole genome shotgun (WGS) entry which is preliminary data.</text>
</comment>
<organism evidence="2 3">
    <name type="scientific">Aquabacterium soli</name>
    <dbReference type="NCBI Taxonomy" id="2493092"/>
    <lineage>
        <taxon>Bacteria</taxon>
        <taxon>Pseudomonadati</taxon>
        <taxon>Pseudomonadota</taxon>
        <taxon>Betaproteobacteria</taxon>
        <taxon>Burkholderiales</taxon>
        <taxon>Aquabacterium</taxon>
    </lineage>
</organism>
<dbReference type="EMBL" id="RSED01000005">
    <property type="protein sequence ID" value="RRS04882.1"/>
    <property type="molecule type" value="Genomic_DNA"/>
</dbReference>
<keyword evidence="3" id="KW-1185">Reference proteome</keyword>
<dbReference type="RefSeq" id="WP_125242700.1">
    <property type="nucleotide sequence ID" value="NZ_RSED01000005.1"/>
</dbReference>
<feature type="region of interest" description="Disordered" evidence="1">
    <location>
        <begin position="104"/>
        <end position="131"/>
    </location>
</feature>
<dbReference type="AlphaFoldDB" id="A0A3R8U577"/>